<evidence type="ECO:0000313" key="2">
    <source>
        <dbReference type="Proteomes" id="UP001221150"/>
    </source>
</evidence>
<sequence length="168" mass="18793">MPRRPTTRRPPPLRADWRRLAARMPISFFRAGLGRLFGGRLLLLHHTGRLSGLDRLAVLEVVEHDPTGGSWTVASGLGPRTDWYRNLRKQPKTVVQVGGCHHAVTAHFLTPDDGAEVMVQYARRHPRTVRLLCAFMHVPVDGSESAFREAVRGIPFVQLEASVPPRTP</sequence>
<gene>
    <name evidence="1" type="ORF">P3H78_24490</name>
</gene>
<dbReference type="InterPro" id="IPR012349">
    <property type="entry name" value="Split_barrel_FMN-bd"/>
</dbReference>
<dbReference type="NCBIfam" id="TIGR00026">
    <property type="entry name" value="hi_GC_TIGR00026"/>
    <property type="match status" value="1"/>
</dbReference>
<reference evidence="1 2" key="1">
    <citation type="submission" date="2023-03" db="EMBL/GenBank/DDBJ databases">
        <title>Draft genome sequence of Streptomyces sp. K1PA1 isolated from peat swamp forest in Thailand.</title>
        <authorList>
            <person name="Klaysubun C."/>
            <person name="Duangmal K."/>
        </authorList>
    </citation>
    <scope>NUCLEOTIDE SEQUENCE [LARGE SCALE GENOMIC DNA]</scope>
    <source>
        <strain evidence="1 2">K1PA1</strain>
    </source>
</reference>
<dbReference type="Gene3D" id="2.30.110.10">
    <property type="entry name" value="Electron Transport, Fmn-binding Protein, Chain A"/>
    <property type="match status" value="1"/>
</dbReference>
<keyword evidence="2" id="KW-1185">Reference proteome</keyword>
<name>A0ABT6AAR6_9ACTN</name>
<protein>
    <submittedName>
        <fullName evidence="1">Nitroreductase family deazaflavin-dependent oxidoreductase</fullName>
    </submittedName>
</protein>
<dbReference type="InterPro" id="IPR004378">
    <property type="entry name" value="F420H2_quin_Rdtase"/>
</dbReference>
<organism evidence="1 2">
    <name type="scientific">Streptomyces tropicalis</name>
    <dbReference type="NCBI Taxonomy" id="3034234"/>
    <lineage>
        <taxon>Bacteria</taxon>
        <taxon>Bacillati</taxon>
        <taxon>Actinomycetota</taxon>
        <taxon>Actinomycetes</taxon>
        <taxon>Kitasatosporales</taxon>
        <taxon>Streptomycetaceae</taxon>
        <taxon>Streptomyces</taxon>
    </lineage>
</organism>
<dbReference type="RefSeq" id="WP_276111308.1">
    <property type="nucleotide sequence ID" value="NZ_JARJBB010000015.1"/>
</dbReference>
<dbReference type="EMBL" id="JARJBB010000015">
    <property type="protein sequence ID" value="MDF3301729.1"/>
    <property type="molecule type" value="Genomic_DNA"/>
</dbReference>
<dbReference type="Pfam" id="PF04075">
    <property type="entry name" value="F420H2_quin_red"/>
    <property type="match status" value="1"/>
</dbReference>
<dbReference type="Proteomes" id="UP001221150">
    <property type="component" value="Unassembled WGS sequence"/>
</dbReference>
<proteinExistence type="predicted"/>
<comment type="caution">
    <text evidence="1">The sequence shown here is derived from an EMBL/GenBank/DDBJ whole genome shotgun (WGS) entry which is preliminary data.</text>
</comment>
<accession>A0ABT6AAR6</accession>
<evidence type="ECO:0000313" key="1">
    <source>
        <dbReference type="EMBL" id="MDF3301729.1"/>
    </source>
</evidence>